<feature type="domain" description="Radical SAM core" evidence="11">
    <location>
        <begin position="44"/>
        <end position="288"/>
    </location>
</feature>
<evidence type="ECO:0000256" key="7">
    <source>
        <dbReference type="ARBA" id="ARBA00023014"/>
    </source>
</evidence>
<accession>A0A9W7ZWQ5</accession>
<dbReference type="SFLD" id="SFLDS00029">
    <property type="entry name" value="Radical_SAM"/>
    <property type="match status" value="1"/>
</dbReference>
<comment type="caution">
    <text evidence="12">The sequence shown here is derived from an EMBL/GenBank/DDBJ whole genome shotgun (WGS) entry which is preliminary data.</text>
</comment>
<dbReference type="PROSITE" id="PS51918">
    <property type="entry name" value="RADICAL_SAM"/>
    <property type="match status" value="1"/>
</dbReference>
<dbReference type="InterPro" id="IPR004559">
    <property type="entry name" value="HemW-like"/>
</dbReference>
<dbReference type="AlphaFoldDB" id="A0A9W7ZWQ5"/>
<dbReference type="OrthoDB" id="431409at2759"/>
<evidence type="ECO:0000256" key="9">
    <source>
        <dbReference type="ARBA" id="ARBA00033094"/>
    </source>
</evidence>
<evidence type="ECO:0000256" key="10">
    <source>
        <dbReference type="ARBA" id="ARBA00045130"/>
    </source>
</evidence>
<dbReference type="PANTHER" id="PTHR13932:SF5">
    <property type="entry name" value="RADICAL S-ADENOSYL METHIONINE DOMAIN-CONTAINING PROTEIN 1, MITOCHONDRIAL"/>
    <property type="match status" value="1"/>
</dbReference>
<dbReference type="GO" id="GO:0046872">
    <property type="term" value="F:metal ion binding"/>
    <property type="evidence" value="ECO:0007669"/>
    <property type="project" value="UniProtKB-KW"/>
</dbReference>
<keyword evidence="3" id="KW-0349">Heme</keyword>
<dbReference type="InterPro" id="IPR007197">
    <property type="entry name" value="rSAM"/>
</dbReference>
<dbReference type="EMBL" id="JANBPT010000514">
    <property type="protein sequence ID" value="KAJ1918164.1"/>
    <property type="molecule type" value="Genomic_DNA"/>
</dbReference>
<dbReference type="InterPro" id="IPR013785">
    <property type="entry name" value="Aldolase_TIM"/>
</dbReference>
<comment type="similarity">
    <text evidence="1">Belongs to the anaerobic coproporphyrinogen-III oxidase family. HemW subfamily.</text>
</comment>
<dbReference type="GO" id="GO:0004109">
    <property type="term" value="F:coproporphyrinogen oxidase activity"/>
    <property type="evidence" value="ECO:0007669"/>
    <property type="project" value="InterPro"/>
</dbReference>
<keyword evidence="7" id="KW-0411">Iron-sulfur</keyword>
<dbReference type="InterPro" id="IPR034505">
    <property type="entry name" value="Coproporphyrinogen-III_oxidase"/>
</dbReference>
<evidence type="ECO:0000256" key="8">
    <source>
        <dbReference type="ARBA" id="ARBA00023186"/>
    </source>
</evidence>
<keyword evidence="6" id="KW-0408">Iron</keyword>
<evidence type="ECO:0000256" key="4">
    <source>
        <dbReference type="ARBA" id="ARBA00022691"/>
    </source>
</evidence>
<comment type="function">
    <text evidence="10">May be a heme chaperone, appears to bind heme. Homologous bacterial proteins do not have oxygen-independent coproporphyrinogen-III oxidase activity. Binds 1 [4Fe-4S] cluster. The cluster is coordinated with 3 cysteines and an exchangeable S-adenosyl-L-methionine.</text>
</comment>
<gene>
    <name evidence="12" type="ORF">IWQ60_007575</name>
</gene>
<keyword evidence="5" id="KW-0479">Metal-binding</keyword>
<dbReference type="SFLD" id="SFLDG01065">
    <property type="entry name" value="anaerobic_coproporphyrinogen-I"/>
    <property type="match status" value="1"/>
</dbReference>
<dbReference type="SFLD" id="SFLDF00562">
    <property type="entry name" value="HemN-like__clustered_with_heat"/>
    <property type="match status" value="1"/>
</dbReference>
<dbReference type="InterPro" id="IPR058240">
    <property type="entry name" value="rSAM_sf"/>
</dbReference>
<evidence type="ECO:0000313" key="13">
    <source>
        <dbReference type="Proteomes" id="UP001150569"/>
    </source>
</evidence>
<organism evidence="12 13">
    <name type="scientific">Tieghemiomyces parasiticus</name>
    <dbReference type="NCBI Taxonomy" id="78921"/>
    <lineage>
        <taxon>Eukaryota</taxon>
        <taxon>Fungi</taxon>
        <taxon>Fungi incertae sedis</taxon>
        <taxon>Zoopagomycota</taxon>
        <taxon>Kickxellomycotina</taxon>
        <taxon>Dimargaritomycetes</taxon>
        <taxon>Dimargaritales</taxon>
        <taxon>Dimargaritaceae</taxon>
        <taxon>Tieghemiomyces</taxon>
    </lineage>
</organism>
<keyword evidence="8" id="KW-0143">Chaperone</keyword>
<dbReference type="SUPFAM" id="SSF102114">
    <property type="entry name" value="Radical SAM enzymes"/>
    <property type="match status" value="1"/>
</dbReference>
<dbReference type="GO" id="GO:0006779">
    <property type="term" value="P:porphyrin-containing compound biosynthetic process"/>
    <property type="evidence" value="ECO:0007669"/>
    <property type="project" value="InterPro"/>
</dbReference>
<dbReference type="Pfam" id="PF04055">
    <property type="entry name" value="Radical_SAM"/>
    <property type="match status" value="1"/>
</dbReference>
<evidence type="ECO:0000256" key="2">
    <source>
        <dbReference type="ARBA" id="ARBA00014678"/>
    </source>
</evidence>
<sequence>MSWLRWGSNGRAAIRWTLVHDRTVRLPTWLRPTSLYRNYTTSSAPARPPLAVYVHWPYCESKCTYCDFNKYVDPAVDHERMSQALETELATSLAPERGRQVRSVYFGGGTPSLARPATLARVLEVVRRYCQLPTGKDGESVEVTLEANPTSLEVAKLRDFQAIGINRLSLGVQALDDRALSTLLGRNHSAADALRALGQAQRWFPNRTTFDLIYGRPGQTLNEWRQELRTALACTETTPHVSLYELTWKRGTPLYRDLEAGRYRRPDPDLLSDMYETTVAICAEHGLQQYEVSNFARIIPSQAHSAFGSKGPVPPILELPEILCSLPSQSLHNSAYWRGLDYIGVGPGAHGRITDSVTGVRRRTYRIPHPPAWQAQCETDGHGLRRTVDLGPRETLEELFMFSLRMREGLPETRFHRHTAAEAGVAGGIRQFVNGEQLELLLASGHLEWVEAPFVDDVGHCTSGSLRRWQELPTSMVLRPTTKGLPVIDSIIPRLIA</sequence>
<dbReference type="Proteomes" id="UP001150569">
    <property type="component" value="Unassembled WGS sequence"/>
</dbReference>
<evidence type="ECO:0000256" key="6">
    <source>
        <dbReference type="ARBA" id="ARBA00023004"/>
    </source>
</evidence>
<evidence type="ECO:0000256" key="1">
    <source>
        <dbReference type="ARBA" id="ARBA00006100"/>
    </source>
</evidence>
<dbReference type="Gene3D" id="3.20.20.70">
    <property type="entry name" value="Aldolase class I"/>
    <property type="match status" value="1"/>
</dbReference>
<evidence type="ECO:0000259" key="11">
    <source>
        <dbReference type="PROSITE" id="PS51918"/>
    </source>
</evidence>
<protein>
    <recommendedName>
        <fullName evidence="2">Radical S-adenosyl methionine domain-containing protein 1, mitochondrial</fullName>
    </recommendedName>
    <alternativeName>
        <fullName evidence="9">Putative heme chaperone</fullName>
    </alternativeName>
</protein>
<evidence type="ECO:0000256" key="3">
    <source>
        <dbReference type="ARBA" id="ARBA00022617"/>
    </source>
</evidence>
<keyword evidence="4" id="KW-0949">S-adenosyl-L-methionine</keyword>
<proteinExistence type="inferred from homology"/>
<dbReference type="InterPro" id="IPR006638">
    <property type="entry name" value="Elp3/MiaA/NifB-like_rSAM"/>
</dbReference>
<keyword evidence="13" id="KW-1185">Reference proteome</keyword>
<name>A0A9W7ZWQ5_9FUNG</name>
<evidence type="ECO:0000313" key="12">
    <source>
        <dbReference type="EMBL" id="KAJ1918164.1"/>
    </source>
</evidence>
<dbReference type="SMART" id="SM00729">
    <property type="entry name" value="Elp3"/>
    <property type="match status" value="1"/>
</dbReference>
<dbReference type="GO" id="GO:0005739">
    <property type="term" value="C:mitochondrion"/>
    <property type="evidence" value="ECO:0007669"/>
    <property type="project" value="TreeGrafter"/>
</dbReference>
<dbReference type="PANTHER" id="PTHR13932">
    <property type="entry name" value="COPROPORPHYRINIGEN III OXIDASE"/>
    <property type="match status" value="1"/>
</dbReference>
<dbReference type="GO" id="GO:0051539">
    <property type="term" value="F:4 iron, 4 sulfur cluster binding"/>
    <property type="evidence" value="ECO:0007669"/>
    <property type="project" value="InterPro"/>
</dbReference>
<evidence type="ECO:0000256" key="5">
    <source>
        <dbReference type="ARBA" id="ARBA00022723"/>
    </source>
</evidence>
<reference evidence="12" key="1">
    <citation type="submission" date="2022-07" db="EMBL/GenBank/DDBJ databases">
        <title>Phylogenomic reconstructions and comparative analyses of Kickxellomycotina fungi.</title>
        <authorList>
            <person name="Reynolds N.K."/>
            <person name="Stajich J.E."/>
            <person name="Barry K."/>
            <person name="Grigoriev I.V."/>
            <person name="Crous P."/>
            <person name="Smith M.E."/>
        </authorList>
    </citation>
    <scope>NUCLEOTIDE SEQUENCE</scope>
    <source>
        <strain evidence="12">RSA 861</strain>
    </source>
</reference>